<dbReference type="EMBL" id="CAXAMM010001113">
    <property type="protein sequence ID" value="CAK8990507.1"/>
    <property type="molecule type" value="Genomic_DNA"/>
</dbReference>
<accession>A0ABP0HK07</accession>
<name>A0ABP0HK07_9DINO</name>
<feature type="signal peptide" evidence="2">
    <location>
        <begin position="1"/>
        <end position="37"/>
    </location>
</feature>
<keyword evidence="4" id="KW-1185">Reference proteome</keyword>
<evidence type="ECO:0000313" key="3">
    <source>
        <dbReference type="EMBL" id="CAK8990507.1"/>
    </source>
</evidence>
<comment type="caution">
    <text evidence="3">The sequence shown here is derived from an EMBL/GenBank/DDBJ whole genome shotgun (WGS) entry which is preliminary data.</text>
</comment>
<keyword evidence="1" id="KW-1133">Transmembrane helix</keyword>
<reference evidence="3 4" key="1">
    <citation type="submission" date="2024-02" db="EMBL/GenBank/DDBJ databases">
        <authorList>
            <person name="Chen Y."/>
            <person name="Shah S."/>
            <person name="Dougan E. K."/>
            <person name="Thang M."/>
            <person name="Chan C."/>
        </authorList>
    </citation>
    <scope>NUCLEOTIDE SEQUENCE [LARGE SCALE GENOMIC DNA]</scope>
</reference>
<evidence type="ECO:0000256" key="2">
    <source>
        <dbReference type="SAM" id="SignalP"/>
    </source>
</evidence>
<proteinExistence type="predicted"/>
<keyword evidence="1" id="KW-0472">Membrane</keyword>
<gene>
    <name evidence="3" type="ORF">SCF082_LOCUS2261</name>
</gene>
<keyword evidence="2" id="KW-0732">Signal</keyword>
<evidence type="ECO:0000256" key="1">
    <source>
        <dbReference type="SAM" id="Phobius"/>
    </source>
</evidence>
<feature type="transmembrane region" description="Helical" evidence="1">
    <location>
        <begin position="96"/>
        <end position="117"/>
    </location>
</feature>
<dbReference type="Proteomes" id="UP001642464">
    <property type="component" value="Unassembled WGS sequence"/>
</dbReference>
<protein>
    <submittedName>
        <fullName evidence="3">Uncharacterized protein</fullName>
    </submittedName>
</protein>
<evidence type="ECO:0000313" key="4">
    <source>
        <dbReference type="Proteomes" id="UP001642464"/>
    </source>
</evidence>
<feature type="chain" id="PRO_5047476337" evidence="2">
    <location>
        <begin position="38"/>
        <end position="146"/>
    </location>
</feature>
<keyword evidence="1" id="KW-0812">Transmembrane</keyword>
<sequence length="146" mass="15877">MEQLEQLTMLQLPPWLWRRSAVLAPLVLVLRLLDAEAQGGSRVGWSLVNALGRLCGQINLTHLFVLQLHRGFAAGNNGISRDDIELPASASEFLKLVAGIFMCSTVIAAVLFVFLEAPAQALLARRRLITAHSNGTSNGVANGHRR</sequence>
<organism evidence="3 4">
    <name type="scientific">Durusdinium trenchii</name>
    <dbReference type="NCBI Taxonomy" id="1381693"/>
    <lineage>
        <taxon>Eukaryota</taxon>
        <taxon>Sar</taxon>
        <taxon>Alveolata</taxon>
        <taxon>Dinophyceae</taxon>
        <taxon>Suessiales</taxon>
        <taxon>Symbiodiniaceae</taxon>
        <taxon>Durusdinium</taxon>
    </lineage>
</organism>